<evidence type="ECO:0000313" key="2">
    <source>
        <dbReference type="EMBL" id="RKD94794.1"/>
    </source>
</evidence>
<keyword evidence="3" id="KW-1185">Reference proteome</keyword>
<dbReference type="GO" id="GO:0016740">
    <property type="term" value="F:transferase activity"/>
    <property type="evidence" value="ECO:0007669"/>
    <property type="project" value="UniProtKB-KW"/>
</dbReference>
<protein>
    <submittedName>
        <fullName evidence="2">Formyl transferase-like protein</fullName>
    </submittedName>
</protein>
<dbReference type="OrthoDB" id="168093at2157"/>
<organism evidence="2 3">
    <name type="scientific">Halopiger aswanensis</name>
    <dbReference type="NCBI Taxonomy" id="148449"/>
    <lineage>
        <taxon>Archaea</taxon>
        <taxon>Methanobacteriati</taxon>
        <taxon>Methanobacteriota</taxon>
        <taxon>Stenosarchaea group</taxon>
        <taxon>Halobacteria</taxon>
        <taxon>Halobacteriales</taxon>
        <taxon>Natrialbaceae</taxon>
        <taxon>Halopiger</taxon>
    </lineage>
</organism>
<keyword evidence="2" id="KW-0808">Transferase</keyword>
<gene>
    <name evidence="2" type="ORF">ATJ93_1637</name>
</gene>
<name>A0A419WGZ9_9EURY</name>
<accession>A0A419WGZ9</accession>
<evidence type="ECO:0000259" key="1">
    <source>
        <dbReference type="Pfam" id="PF00551"/>
    </source>
</evidence>
<proteinExistence type="predicted"/>
<dbReference type="AlphaFoldDB" id="A0A419WGZ9"/>
<evidence type="ECO:0000313" key="3">
    <source>
        <dbReference type="Proteomes" id="UP000283805"/>
    </source>
</evidence>
<dbReference type="Pfam" id="PF00551">
    <property type="entry name" value="Formyl_trans_N"/>
    <property type="match status" value="1"/>
</dbReference>
<dbReference type="Proteomes" id="UP000283805">
    <property type="component" value="Unassembled WGS sequence"/>
</dbReference>
<dbReference type="InterPro" id="IPR036477">
    <property type="entry name" value="Formyl_transf_N_sf"/>
</dbReference>
<feature type="domain" description="Formyl transferase N-terminal" evidence="1">
    <location>
        <begin position="124"/>
        <end position="219"/>
    </location>
</feature>
<dbReference type="Gene3D" id="3.40.50.170">
    <property type="entry name" value="Formyl transferase, N-terminal domain"/>
    <property type="match status" value="1"/>
</dbReference>
<comment type="caution">
    <text evidence="2">The sequence shown here is derived from an EMBL/GenBank/DDBJ whole genome shotgun (WGS) entry which is preliminary data.</text>
</comment>
<reference evidence="2 3" key="1">
    <citation type="submission" date="2018-09" db="EMBL/GenBank/DDBJ databases">
        <title>Genomic Encyclopedia of Archaeal and Bacterial Type Strains, Phase II (KMG-II): from individual species to whole genera.</title>
        <authorList>
            <person name="Goeker M."/>
        </authorList>
    </citation>
    <scope>NUCLEOTIDE SEQUENCE [LARGE SCALE GENOMIC DNA]</scope>
    <source>
        <strain evidence="2 3">DSM 13151</strain>
    </source>
</reference>
<sequence length="282" mass="31323">MSCTDIGVLLDGEYLPAYQTAALEKVSAETAADVSLVVVNQESRSLRHRSLRRQARRAWSWGAWLPVWTGTELLRSVRGRPAYDEPRHVSTVDVFAGADVVGCTPERTDDLWATLPDPIVDRLAAETDVVIRFGFGLLTGRILNAPEHGVLSFHYSDIRDYRGRIGGLWEFIGDDSNAGVTLQQLTDRIDGGRIVALEHVPIEETDTYQDLKHRQRDPTTGTVLVDGVRNLNDPEFEPAAPDTLGTYRTAPTPLEVARYLRKNNANKLRRLLSEGRPASSPP</sequence>
<dbReference type="EMBL" id="RAPO01000002">
    <property type="protein sequence ID" value="RKD94794.1"/>
    <property type="molecule type" value="Genomic_DNA"/>
</dbReference>
<dbReference type="RefSeq" id="WP_120244144.1">
    <property type="nucleotide sequence ID" value="NZ_RAPO01000002.1"/>
</dbReference>
<dbReference type="InterPro" id="IPR002376">
    <property type="entry name" value="Formyl_transf_N"/>
</dbReference>
<dbReference type="SUPFAM" id="SSF53328">
    <property type="entry name" value="Formyltransferase"/>
    <property type="match status" value="1"/>
</dbReference>